<evidence type="ECO:0000256" key="5">
    <source>
        <dbReference type="ARBA" id="ARBA00022683"/>
    </source>
</evidence>
<evidence type="ECO:0000256" key="8">
    <source>
        <dbReference type="ARBA" id="ARBA00023136"/>
    </source>
</evidence>
<dbReference type="PANTHER" id="PTHR37324:SF2">
    <property type="entry name" value="PTS SYSTEM GALACTITOL-SPECIFIC EIIC COMPONENT"/>
    <property type="match status" value="1"/>
</dbReference>
<accession>A0ABT1Z5W7</accession>
<keyword evidence="7 9" id="KW-1133">Transmembrane helix</keyword>
<evidence type="ECO:0000256" key="4">
    <source>
        <dbReference type="ARBA" id="ARBA00022597"/>
    </source>
</evidence>
<evidence type="ECO:0000256" key="7">
    <source>
        <dbReference type="ARBA" id="ARBA00022989"/>
    </source>
</evidence>
<dbReference type="InterPro" id="IPR013014">
    <property type="entry name" value="PTS_EIIC_2"/>
</dbReference>
<dbReference type="RefSeq" id="WP_199563351.1">
    <property type="nucleotide sequence ID" value="NZ_JANSKA010000001.1"/>
</dbReference>
<proteinExistence type="predicted"/>
<reference evidence="11 12" key="1">
    <citation type="submission" date="2022-08" db="EMBL/GenBank/DDBJ databases">
        <title>Tractidigestivibacter montrealensis type strain KD21.</title>
        <authorList>
            <person name="Diop K."/>
            <person name="Richard C."/>
            <person name="Routy B."/>
        </authorList>
    </citation>
    <scope>NUCLEOTIDE SEQUENCE [LARGE SCALE GENOMIC DNA]</scope>
    <source>
        <strain evidence="11 12">KD21</strain>
    </source>
</reference>
<evidence type="ECO:0000256" key="3">
    <source>
        <dbReference type="ARBA" id="ARBA00022475"/>
    </source>
</evidence>
<dbReference type="InterPro" id="IPR004703">
    <property type="entry name" value="PTS_sugar-sp_permease"/>
</dbReference>
<feature type="transmembrane region" description="Helical" evidence="9">
    <location>
        <begin position="86"/>
        <end position="116"/>
    </location>
</feature>
<keyword evidence="8 9" id="KW-0472">Membrane</keyword>
<feature type="transmembrane region" description="Helical" evidence="9">
    <location>
        <begin position="148"/>
        <end position="166"/>
    </location>
</feature>
<evidence type="ECO:0000256" key="9">
    <source>
        <dbReference type="SAM" id="Phobius"/>
    </source>
</evidence>
<comment type="caution">
    <text evidence="11">The sequence shown here is derived from an EMBL/GenBank/DDBJ whole genome shotgun (WGS) entry which is preliminary data.</text>
</comment>
<keyword evidence="3" id="KW-1003">Cell membrane</keyword>
<keyword evidence="5" id="KW-0598">Phosphotransferase system</keyword>
<gene>
    <name evidence="11" type="ORF">NVS32_01320</name>
</gene>
<name>A0ABT1Z5W7_9ACTN</name>
<keyword evidence="4" id="KW-0762">Sugar transport</keyword>
<feature type="transmembrane region" description="Helical" evidence="9">
    <location>
        <begin position="224"/>
        <end position="243"/>
    </location>
</feature>
<dbReference type="PIRSF" id="PIRSF006304">
    <property type="entry name" value="GatC"/>
    <property type="match status" value="1"/>
</dbReference>
<evidence type="ECO:0000259" key="10">
    <source>
        <dbReference type="PROSITE" id="PS51104"/>
    </source>
</evidence>
<dbReference type="InterPro" id="IPR013853">
    <property type="entry name" value="EIIC-GAT"/>
</dbReference>
<keyword evidence="6 9" id="KW-0812">Transmembrane</keyword>
<feature type="transmembrane region" description="Helical" evidence="9">
    <location>
        <begin position="47"/>
        <end position="66"/>
    </location>
</feature>
<feature type="transmembrane region" description="Helical" evidence="9">
    <location>
        <begin position="255"/>
        <end position="274"/>
    </location>
</feature>
<evidence type="ECO:0000313" key="12">
    <source>
        <dbReference type="Proteomes" id="UP001204320"/>
    </source>
</evidence>
<comment type="subcellular location">
    <subcellularLocation>
        <location evidence="1">Cell membrane</location>
        <topology evidence="1">Multi-pass membrane protein</topology>
    </subcellularLocation>
</comment>
<dbReference type="Proteomes" id="UP001204320">
    <property type="component" value="Unassembled WGS sequence"/>
</dbReference>
<evidence type="ECO:0000313" key="11">
    <source>
        <dbReference type="EMBL" id="MCR9035601.1"/>
    </source>
</evidence>
<keyword evidence="2" id="KW-0813">Transport</keyword>
<organism evidence="11 12">
    <name type="scientific">Tractidigestivibacter montrealensis</name>
    <dbReference type="NCBI Taxonomy" id="2972466"/>
    <lineage>
        <taxon>Bacteria</taxon>
        <taxon>Bacillati</taxon>
        <taxon>Actinomycetota</taxon>
        <taxon>Coriobacteriia</taxon>
        <taxon>Coriobacteriales</taxon>
        <taxon>Atopobiaceae</taxon>
        <taxon>Tractidigestivibacter</taxon>
    </lineage>
</organism>
<feature type="domain" description="PTS EIIC type-2" evidence="10">
    <location>
        <begin position="12"/>
        <end position="424"/>
    </location>
</feature>
<dbReference type="EMBL" id="JANSKA010000001">
    <property type="protein sequence ID" value="MCR9035601.1"/>
    <property type="molecule type" value="Genomic_DNA"/>
</dbReference>
<sequence>MDVVISAIVGFFQEFMSLGATVLLPVVIAILGIFFRMKPSQAIRAGLLVGIGFQGVVLVINFLMQIMQPVFDYYSALGSGYDVAEIGFAALGGASWTAPYAVFVIPAIIIVNILLIQAKKTNVLNVDIWNFMHFLVPGALAWVLFDNALIGFLVTLALSVVDLFAAEKIAPSWAEYYGLDGTACTCLGYVVYEYPMSWLINKIIDHIPGLNKIDLNIDKLSSKIGILGDPAIIGLFVGLFLGLMTQQDVPGIIKLMAGMAGVLVLIPRMVSIMMEGLTPIGAGANEFAQKHLHTDSTLYVGMDIALALGDTTCLTCTAIMIPITVGLSFLVPDMRFFPAAILAEVCYVAPMAVLASKGNVFRTLICMTVFMYLMLFFANMFADYATLMLNACGIDFGGGYVTASHFGYNPGCLIVEFIARAMGI</sequence>
<dbReference type="Pfam" id="PF03611">
    <property type="entry name" value="EIIC-GAT"/>
    <property type="match status" value="1"/>
</dbReference>
<keyword evidence="12" id="KW-1185">Reference proteome</keyword>
<evidence type="ECO:0000256" key="2">
    <source>
        <dbReference type="ARBA" id="ARBA00022448"/>
    </source>
</evidence>
<feature type="transmembrane region" description="Helical" evidence="9">
    <location>
        <begin position="336"/>
        <end position="355"/>
    </location>
</feature>
<feature type="transmembrane region" description="Helical" evidence="9">
    <location>
        <begin position="361"/>
        <end position="381"/>
    </location>
</feature>
<dbReference type="PANTHER" id="PTHR37324">
    <property type="entry name" value="PTS SYSTEM GALACTITOL-SPECIFIC EIIC COMPONENT"/>
    <property type="match status" value="1"/>
</dbReference>
<evidence type="ECO:0000256" key="1">
    <source>
        <dbReference type="ARBA" id="ARBA00004651"/>
    </source>
</evidence>
<feature type="transmembrane region" description="Helical" evidence="9">
    <location>
        <begin position="304"/>
        <end position="329"/>
    </location>
</feature>
<evidence type="ECO:0000256" key="6">
    <source>
        <dbReference type="ARBA" id="ARBA00022692"/>
    </source>
</evidence>
<protein>
    <submittedName>
        <fullName evidence="11">PTS galactitol transporter subunit IIC</fullName>
    </submittedName>
</protein>
<feature type="transmembrane region" description="Helical" evidence="9">
    <location>
        <begin position="15"/>
        <end position="35"/>
    </location>
</feature>
<dbReference type="PROSITE" id="PS51104">
    <property type="entry name" value="PTS_EIIC_TYPE_2"/>
    <property type="match status" value="1"/>
</dbReference>